<dbReference type="PRINTS" id="PR00449">
    <property type="entry name" value="RASTRNSFRMNG"/>
</dbReference>
<dbReference type="GO" id="GO:0005525">
    <property type="term" value="F:GTP binding"/>
    <property type="evidence" value="ECO:0007669"/>
    <property type="project" value="InterPro"/>
</dbReference>
<name>A0A5K0UAB9_9VIRU</name>
<dbReference type="SMART" id="SM00173">
    <property type="entry name" value="RAS"/>
    <property type="match status" value="1"/>
</dbReference>
<evidence type="ECO:0000256" key="2">
    <source>
        <dbReference type="ARBA" id="ARBA00004308"/>
    </source>
</evidence>
<evidence type="ECO:0000313" key="6">
    <source>
        <dbReference type="EMBL" id="VBB19039.1"/>
    </source>
</evidence>
<keyword evidence="5" id="KW-0472">Membrane</keyword>
<dbReference type="PROSITE" id="PS51420">
    <property type="entry name" value="RHO"/>
    <property type="match status" value="1"/>
</dbReference>
<proteinExistence type="inferred from homology"/>
<evidence type="ECO:0000313" key="7">
    <source>
        <dbReference type="Proteomes" id="UP000594342"/>
    </source>
</evidence>
<comment type="caution">
    <text evidence="6">The sequence shown here is derived from an EMBL/GenBank/DDBJ whole genome shotgun (WGS) entry which is preliminary data.</text>
</comment>
<dbReference type="Gene3D" id="3.40.50.300">
    <property type="entry name" value="P-loop containing nucleotide triphosphate hydrolases"/>
    <property type="match status" value="1"/>
</dbReference>
<dbReference type="Proteomes" id="UP000594342">
    <property type="component" value="Unassembled WGS sequence"/>
</dbReference>
<dbReference type="NCBIfam" id="TIGR00231">
    <property type="entry name" value="small_GTP"/>
    <property type="match status" value="1"/>
</dbReference>
<dbReference type="SMART" id="SM00174">
    <property type="entry name" value="RHO"/>
    <property type="match status" value="1"/>
</dbReference>
<dbReference type="Pfam" id="PF00071">
    <property type="entry name" value="Ras"/>
    <property type="match status" value="1"/>
</dbReference>
<keyword evidence="7" id="KW-1185">Reference proteome</keyword>
<dbReference type="InterPro" id="IPR027417">
    <property type="entry name" value="P-loop_NTPase"/>
</dbReference>
<dbReference type="EMBL" id="UPSH01000002">
    <property type="protein sequence ID" value="VBB19039.1"/>
    <property type="molecule type" value="Genomic_DNA"/>
</dbReference>
<evidence type="ECO:0000256" key="4">
    <source>
        <dbReference type="ARBA" id="ARBA00022741"/>
    </source>
</evidence>
<keyword evidence="4" id="KW-0547">Nucleotide-binding</keyword>
<dbReference type="PROSITE" id="PS51419">
    <property type="entry name" value="RAB"/>
    <property type="match status" value="1"/>
</dbReference>
<dbReference type="SUPFAM" id="SSF52540">
    <property type="entry name" value="P-loop containing nucleoside triphosphate hydrolases"/>
    <property type="match status" value="1"/>
</dbReference>
<evidence type="ECO:0000256" key="3">
    <source>
        <dbReference type="ARBA" id="ARBA00006270"/>
    </source>
</evidence>
<gene>
    <name evidence="6" type="ORF">YASMINEVIRUS_1571</name>
</gene>
<dbReference type="SMART" id="SM00175">
    <property type="entry name" value="RAB"/>
    <property type="match status" value="1"/>
</dbReference>
<protein>
    <submittedName>
        <fullName evidence="6">Ras-related protein RABB1b</fullName>
    </submittedName>
</protein>
<organism evidence="6 7">
    <name type="scientific">Yasminevirus sp. GU-2018</name>
    <dbReference type="NCBI Taxonomy" id="2420051"/>
    <lineage>
        <taxon>Viruses</taxon>
        <taxon>Varidnaviria</taxon>
        <taxon>Bamfordvirae</taxon>
        <taxon>Nucleocytoviricota</taxon>
        <taxon>Megaviricetes</taxon>
        <taxon>Imitervirales</taxon>
        <taxon>Mimiviridae</taxon>
        <taxon>Klosneuvirinae</taxon>
        <taxon>Yasminevirus</taxon>
        <taxon>Yasminevirus saudimassiliense</taxon>
    </lineage>
</organism>
<dbReference type="PROSITE" id="PS51421">
    <property type="entry name" value="RAS"/>
    <property type="match status" value="1"/>
</dbReference>
<dbReference type="FunFam" id="3.40.50.300:FF:000586">
    <property type="entry name" value="Rab family GTPase"/>
    <property type="match status" value="1"/>
</dbReference>
<comment type="subcellular location">
    <subcellularLocation>
        <location evidence="2">Endomembrane system</location>
    </subcellularLocation>
    <subcellularLocation>
        <location evidence="1">Host cell membrane</location>
        <topology evidence="1">Lipid-anchor</topology>
        <orientation evidence="1">Cytoplasmic side</orientation>
    </subcellularLocation>
</comment>
<dbReference type="InterPro" id="IPR001806">
    <property type="entry name" value="Small_GTPase"/>
</dbReference>
<dbReference type="GO" id="GO:0003924">
    <property type="term" value="F:GTPase activity"/>
    <property type="evidence" value="ECO:0007669"/>
    <property type="project" value="InterPro"/>
</dbReference>
<accession>A0A5K0UAB9</accession>
<dbReference type="SMART" id="SM00176">
    <property type="entry name" value="RAN"/>
    <property type="match status" value="1"/>
</dbReference>
<comment type="similarity">
    <text evidence="3">Belongs to the small GTPase superfamily. Rab family.</text>
</comment>
<reference evidence="6 7" key="1">
    <citation type="submission" date="2018-10" db="EMBL/GenBank/DDBJ databases">
        <authorList>
            <consortium name="IHU Genomes"/>
        </authorList>
    </citation>
    <scope>NUCLEOTIDE SEQUENCE [LARGE SCALE GENOMIC DNA]</scope>
    <source>
        <strain evidence="6 7">A1</strain>
    </source>
</reference>
<dbReference type="InterPro" id="IPR005225">
    <property type="entry name" value="Small_GTP-bd"/>
</dbReference>
<dbReference type="PANTHER" id="PTHR47979">
    <property type="entry name" value="DRAB11-RELATED"/>
    <property type="match status" value="1"/>
</dbReference>
<evidence type="ECO:0000256" key="1">
    <source>
        <dbReference type="ARBA" id="ARBA00004112"/>
    </source>
</evidence>
<sequence length="209" mass="23255">MSYDYLFKCIVVGDSGVGKSSLLLQFTDKRFNNTHDLTIGVEFGAKTVFVKDRCVKLQVWDTAGQESFRSITRSYYRDACIALLVYDTTNMSSFNSIAKWLEEIRTMANSPQIILVGNKNDLEHKRQVMTEVASSFAKNNGLMFIETSAKNANNVDYAFLSMAEKTVTMIEKGEIVVDDSKGIKLGVGRQHSPLSLGISHGPPTSRKCC</sequence>
<evidence type="ECO:0000256" key="5">
    <source>
        <dbReference type="ARBA" id="ARBA00023136"/>
    </source>
</evidence>
<dbReference type="InterPro" id="IPR050209">
    <property type="entry name" value="Rab_GTPases_membrane_traffic"/>
</dbReference>
<dbReference type="GO" id="GO:0020002">
    <property type="term" value="C:host cell plasma membrane"/>
    <property type="evidence" value="ECO:0007669"/>
    <property type="project" value="UniProtKB-SubCell"/>
</dbReference>